<sequence>MWQKTIGLHLWIIADTLGAEALLEDLFRQTQKVLIDEDFGELVLQFPYGTKLLAREEYPTQLCDEIWPQSFKNAVVKHCDLSFVATDGSMELLLGVNPGFHGEYLNDPDRNMDESPLKSWLVDKKTDIFSPAMTATHWWLYHPTEKNSCGEPAIYSFSHSDGLKSLGDFNVGGLFLRYVLDILLQ</sequence>
<comment type="caution">
    <text evidence="1">The sequence shown here is derived from an EMBL/GenBank/DDBJ whole genome shotgun (WGS) entry which is preliminary data.</text>
</comment>
<name>A0AAQ1NYG5_LEPIR</name>
<proteinExistence type="predicted"/>
<dbReference type="AlphaFoldDB" id="A0AAQ1NYG5"/>
<gene>
    <name evidence="1" type="ORF">LMANV2_410036</name>
</gene>
<reference evidence="1 2" key="1">
    <citation type="submission" date="2017-11" db="EMBL/GenBank/DDBJ databases">
        <authorList>
            <person name="Lechat P."/>
        </authorList>
    </citation>
    <scope>NUCLEOTIDE SEQUENCE [LARGE SCALE GENOMIC DNA]</scope>
    <source>
        <strain evidence="1">L495</strain>
    </source>
</reference>
<dbReference type="EMBL" id="OEJX01000036">
    <property type="protein sequence ID" value="SOR62180.1"/>
    <property type="molecule type" value="Genomic_DNA"/>
</dbReference>
<protein>
    <submittedName>
        <fullName evidence="1">Uncharacterized protein</fullName>
    </submittedName>
</protein>
<evidence type="ECO:0000313" key="2">
    <source>
        <dbReference type="Proteomes" id="UP000234460"/>
    </source>
</evidence>
<organism evidence="1 2">
    <name type="scientific">Leptospira interrogans serovar Manilae</name>
    <dbReference type="NCBI Taxonomy" id="214675"/>
    <lineage>
        <taxon>Bacteria</taxon>
        <taxon>Pseudomonadati</taxon>
        <taxon>Spirochaetota</taxon>
        <taxon>Spirochaetia</taxon>
        <taxon>Leptospirales</taxon>
        <taxon>Leptospiraceae</taxon>
        <taxon>Leptospira</taxon>
    </lineage>
</organism>
<dbReference type="RefSeq" id="WP_000267742.1">
    <property type="nucleotide sequence ID" value="NZ_CP011931.1"/>
</dbReference>
<accession>A0AAQ1NYG5</accession>
<dbReference type="Proteomes" id="UP000234460">
    <property type="component" value="Chromosome LMANV2"/>
</dbReference>
<evidence type="ECO:0000313" key="1">
    <source>
        <dbReference type="EMBL" id="SOR62180.1"/>
    </source>
</evidence>